<feature type="transmembrane region" description="Helical" evidence="1">
    <location>
        <begin position="75"/>
        <end position="102"/>
    </location>
</feature>
<reference evidence="2 3" key="1">
    <citation type="submission" date="2019-11" db="EMBL/GenBank/DDBJ databases">
        <title>Genome sequences of 17 halophilic strains isolated from different environments.</title>
        <authorList>
            <person name="Furrow R.E."/>
        </authorList>
    </citation>
    <scope>NUCLEOTIDE SEQUENCE [LARGE SCALE GENOMIC DNA]</scope>
    <source>
        <strain evidence="2 3">22511_23_Filter</strain>
    </source>
</reference>
<name>A0A845DVS2_9BACI</name>
<evidence type="ECO:0008006" key="4">
    <source>
        <dbReference type="Google" id="ProtNLM"/>
    </source>
</evidence>
<keyword evidence="1" id="KW-0472">Membrane</keyword>
<feature type="transmembrane region" description="Helical" evidence="1">
    <location>
        <begin position="30"/>
        <end position="54"/>
    </location>
</feature>
<dbReference type="RefSeq" id="WP_160839701.1">
    <property type="nucleotide sequence ID" value="NZ_WMET01000006.1"/>
</dbReference>
<evidence type="ECO:0000313" key="3">
    <source>
        <dbReference type="Proteomes" id="UP000460949"/>
    </source>
</evidence>
<feature type="transmembrane region" description="Helical" evidence="1">
    <location>
        <begin position="159"/>
        <end position="179"/>
    </location>
</feature>
<organism evidence="2 3">
    <name type="scientific">Halobacillus litoralis</name>
    <dbReference type="NCBI Taxonomy" id="45668"/>
    <lineage>
        <taxon>Bacteria</taxon>
        <taxon>Bacillati</taxon>
        <taxon>Bacillota</taxon>
        <taxon>Bacilli</taxon>
        <taxon>Bacillales</taxon>
        <taxon>Bacillaceae</taxon>
        <taxon>Halobacillus</taxon>
    </lineage>
</organism>
<dbReference type="EMBL" id="WMET01000006">
    <property type="protein sequence ID" value="MYL21761.1"/>
    <property type="molecule type" value="Genomic_DNA"/>
</dbReference>
<protein>
    <recommendedName>
        <fullName evidence="4">Yip1 domain-containing protein</fullName>
    </recommendedName>
</protein>
<dbReference type="AlphaFoldDB" id="A0A845DVS2"/>
<accession>A0A845DVS2</accession>
<feature type="transmembrane region" description="Helical" evidence="1">
    <location>
        <begin position="191"/>
        <end position="214"/>
    </location>
</feature>
<sequence>MTYSVHLIKLFIRRDDHLFKLNEAEKLKNVWNLLFFLLALTLLTFVWTAWLGLGTDAISANMTELTRTDYELRKAWFLIGRAAYGLLFFLFLLFISSFFYWLFNHVSYKKLIIVQMNVLLVMLLERITWVPLMVYAGIDWYVSPLSFGVAASYFTSLEWVIYFFGSISLFQLFIIWYQVKCLSRLSRTKTGWIWTGVIFWHLLLWAGTSALAYYDLYLLYLIR</sequence>
<evidence type="ECO:0000313" key="2">
    <source>
        <dbReference type="EMBL" id="MYL21761.1"/>
    </source>
</evidence>
<gene>
    <name evidence="2" type="ORF">GLW04_17820</name>
</gene>
<keyword evidence="1" id="KW-0812">Transmembrane</keyword>
<proteinExistence type="predicted"/>
<comment type="caution">
    <text evidence="2">The sequence shown here is derived from an EMBL/GenBank/DDBJ whole genome shotgun (WGS) entry which is preliminary data.</text>
</comment>
<evidence type="ECO:0000256" key="1">
    <source>
        <dbReference type="SAM" id="Phobius"/>
    </source>
</evidence>
<keyword evidence="1" id="KW-1133">Transmembrane helix</keyword>
<dbReference type="Proteomes" id="UP000460949">
    <property type="component" value="Unassembled WGS sequence"/>
</dbReference>